<dbReference type="EMBL" id="JACCJF010000011">
    <property type="protein sequence ID" value="MBZ4693869.1"/>
    <property type="molecule type" value="Genomic_DNA"/>
</dbReference>
<reference evidence="1 7" key="1">
    <citation type="submission" date="2017-10" db="EMBL/GenBank/DDBJ databases">
        <title>Genome and in vitro analysis of Escherichia coli resistant to antibiotic.</title>
        <authorList>
            <person name="Pereira U.P."/>
            <person name="Facimoto C.T."/>
            <person name="Campos P.A."/>
            <person name="Araujo B.F."/>
            <person name="Royer S."/>
            <person name="Goncalves I.R."/>
            <person name="Ferreira M.L."/>
            <person name="Gontijo P."/>
            <person name="Ribas R.M."/>
        </authorList>
    </citation>
    <scope>NUCLEOTIDE SEQUENCE [LARGE SCALE GENOMIC DNA]</scope>
    <source>
        <strain evidence="1 7">UFU_EC98</strain>
    </source>
</reference>
<reference evidence="9 10" key="4">
    <citation type="submission" date="2019-12" db="EMBL/GenBank/DDBJ databases">
        <title>Enteriobacteria Tanzani isolates_8377-8380.</title>
        <authorList>
            <person name="Subbiah M."/>
            <person name="Call D."/>
        </authorList>
    </citation>
    <scope>NUCLEOTIDE SEQUENCE [LARGE SCALE GENOMIC DNA]</scope>
    <source>
        <strain evidence="5 10">8378wH8</strain>
        <strain evidence="4 9">8379wE6</strain>
    </source>
</reference>
<dbReference type="Proteomes" id="UP000543257">
    <property type="component" value="Unassembled WGS sequence"/>
</dbReference>
<evidence type="ECO:0000313" key="3">
    <source>
        <dbReference type="EMBL" id="MBZ4693869.1"/>
    </source>
</evidence>
<evidence type="ECO:0000313" key="9">
    <source>
        <dbReference type="Proteomes" id="UP000436482"/>
    </source>
</evidence>
<organism evidence="5 10">
    <name type="scientific">Escherichia coli</name>
    <dbReference type="NCBI Taxonomy" id="562"/>
    <lineage>
        <taxon>Bacteria</taxon>
        <taxon>Pseudomonadati</taxon>
        <taxon>Pseudomonadota</taxon>
        <taxon>Gammaproteobacteria</taxon>
        <taxon>Enterobacterales</taxon>
        <taxon>Enterobacteriaceae</taxon>
        <taxon>Escherichia</taxon>
    </lineage>
</organism>
<dbReference type="Proteomes" id="UP000225264">
    <property type="component" value="Unassembled WGS sequence"/>
</dbReference>
<evidence type="ECO:0000313" key="2">
    <source>
        <dbReference type="EMBL" id="EFL9836368.1"/>
    </source>
</evidence>
<name>A0A2G9AS56_ECOLX</name>
<evidence type="ECO:0000313" key="10">
    <source>
        <dbReference type="Proteomes" id="UP000462410"/>
    </source>
</evidence>
<evidence type="ECO:0000313" key="1">
    <source>
        <dbReference type="EMBL" id="ATP23693.1"/>
    </source>
</evidence>
<protein>
    <submittedName>
        <fullName evidence="5">Zinc-binding alcohol dehydrogenase</fullName>
    </submittedName>
</protein>
<evidence type="ECO:0000313" key="7">
    <source>
        <dbReference type="Proteomes" id="UP000225264"/>
    </source>
</evidence>
<dbReference type="EMBL" id="CP024092">
    <property type="protein sequence ID" value="ATP23693.1"/>
    <property type="molecule type" value="Genomic_DNA"/>
</dbReference>
<reference evidence="3 7" key="5">
    <citation type="submission" date="2020-06" db="EMBL/GenBank/DDBJ databases">
        <title>Genomic analysis of Escherichia coli Ec98 resistant to antibiotic.</title>
        <authorList>
            <person name="Campos L."/>
        </authorList>
    </citation>
    <scope>NUCLEOTIDE SEQUENCE [LARGE SCALE GENOMIC DNA]</scope>
    <source>
        <strain evidence="3 7">UFU_EC98</strain>
    </source>
</reference>
<gene>
    <name evidence="1" type="ORF">CQ842_08820</name>
    <name evidence="3" type="ORF">CQ842_12580</name>
    <name evidence="6" type="ORF">EAI46_02245</name>
    <name evidence="2" type="ORF">EN85_001317</name>
    <name evidence="5" type="ORF">GP965_03375</name>
    <name evidence="4" type="ORF">GP979_27045</name>
</gene>
<dbReference type="EMBL" id="WTQQ01001190">
    <property type="protein sequence ID" value="MWR91894.1"/>
    <property type="molecule type" value="Genomic_DNA"/>
</dbReference>
<evidence type="ECO:0000313" key="4">
    <source>
        <dbReference type="EMBL" id="MWR91894.1"/>
    </source>
</evidence>
<reference evidence="2 11" key="2">
    <citation type="submission" date="2018-08" db="EMBL/GenBank/DDBJ databases">
        <authorList>
            <consortium name="GenomeTrakr network: Whole genome sequencing for foodborne pathogen traceback"/>
        </authorList>
    </citation>
    <scope>NUCLEOTIDE SEQUENCE [LARGE SCALE GENOMIC DNA]</scope>
    <source>
        <strain evidence="2 11">AZ-TG73583</strain>
    </source>
</reference>
<accession>A0A2G9AS56</accession>
<dbReference type="EMBL" id="WTRC01000020">
    <property type="protein sequence ID" value="MWT19975.1"/>
    <property type="molecule type" value="Genomic_DNA"/>
</dbReference>
<evidence type="ECO:0000313" key="11">
    <source>
        <dbReference type="Proteomes" id="UP000543257"/>
    </source>
</evidence>
<reference evidence="6 8" key="3">
    <citation type="submission" date="2018-10" db="EMBL/GenBank/DDBJ databases">
        <title>Comparison of Escherichia coli isolates recovered from retail chicken and from chicken fecal samples by antimicrobial susceptibility test and whole genome sequencing.</title>
        <authorList>
            <person name="Tang B."/>
            <person name="Ma Y."/>
            <person name="He X."/>
            <person name="Cao L."/>
            <person name="Xia X."/>
            <person name="Yang H."/>
        </authorList>
    </citation>
    <scope>NUCLEOTIDE SEQUENCE [LARGE SCALE GENOMIC DNA]</scope>
    <source>
        <strain evidence="6 8">CMJH98b</strain>
    </source>
</reference>
<dbReference type="EMBL" id="AATJKW010000006">
    <property type="protein sequence ID" value="EFL9836368.1"/>
    <property type="molecule type" value="Genomic_DNA"/>
</dbReference>
<evidence type="ECO:0000313" key="8">
    <source>
        <dbReference type="Proteomes" id="UP000281340"/>
    </source>
</evidence>
<dbReference type="Proteomes" id="UP000462410">
    <property type="component" value="Unassembled WGS sequence"/>
</dbReference>
<sequence>MLAGHKAIGRVAALGSAAQNKGLQVGQRTAHGSGYCDTFIRCNQLNFRQGAAPTIMNRGGFAGSLLPSL</sequence>
<evidence type="ECO:0000313" key="5">
    <source>
        <dbReference type="EMBL" id="MWT19975.1"/>
    </source>
</evidence>
<dbReference type="Proteomes" id="UP000436482">
    <property type="component" value="Unassembled WGS sequence"/>
</dbReference>
<dbReference type="AlphaFoldDB" id="A0A2G9AS56"/>
<proteinExistence type="predicted"/>
<dbReference type="Proteomes" id="UP000281340">
    <property type="component" value="Unassembled WGS sequence"/>
</dbReference>
<evidence type="ECO:0000313" key="6">
    <source>
        <dbReference type="EMBL" id="RLY60510.1"/>
    </source>
</evidence>
<dbReference type="EMBL" id="RDDM01000008">
    <property type="protein sequence ID" value="RLY60510.1"/>
    <property type="molecule type" value="Genomic_DNA"/>
</dbReference>